<evidence type="ECO:0000313" key="5">
    <source>
        <dbReference type="Proteomes" id="UP000239663"/>
    </source>
</evidence>
<dbReference type="PROSITE" id="PS51192">
    <property type="entry name" value="HELICASE_ATP_BIND_1"/>
    <property type="match status" value="1"/>
</dbReference>
<protein>
    <submittedName>
        <fullName evidence="4">DEAD/DEAH box helicase</fullName>
    </submittedName>
</protein>
<evidence type="ECO:0000313" key="4">
    <source>
        <dbReference type="EMBL" id="PQD94385.1"/>
    </source>
</evidence>
<gene>
    <name evidence="4" type="ORF">CYL18_14310</name>
</gene>
<evidence type="ECO:0000259" key="2">
    <source>
        <dbReference type="PROSITE" id="PS51192"/>
    </source>
</evidence>
<dbReference type="AlphaFoldDB" id="A0A2S7MXB2"/>
<feature type="domain" description="Helicase ATP-binding" evidence="2">
    <location>
        <begin position="356"/>
        <end position="517"/>
    </location>
</feature>
<feature type="coiled-coil region" evidence="1">
    <location>
        <begin position="153"/>
        <end position="190"/>
    </location>
</feature>
<dbReference type="Gene3D" id="3.90.1570.30">
    <property type="match status" value="1"/>
</dbReference>
<dbReference type="PANTHER" id="PTHR47396:SF1">
    <property type="entry name" value="ATP-DEPENDENT HELICASE IRC3-RELATED"/>
    <property type="match status" value="1"/>
</dbReference>
<reference evidence="4 5" key="1">
    <citation type="submission" date="2017-12" db="EMBL/GenBank/DDBJ databases">
        <title>Taxonomic description and draft genome of Pradoshia cofamensis Gen. nov., sp. nov., a thermotolerant bacillale isolated from anterior gut of earthworm Eisenia fetida.</title>
        <authorList>
            <person name="Saha T."/>
            <person name="Chakraborty R."/>
        </authorList>
    </citation>
    <scope>NUCLEOTIDE SEQUENCE [LARGE SCALE GENOMIC DNA]</scope>
    <source>
        <strain evidence="4 5">EAG3</strain>
    </source>
</reference>
<organism evidence="4 5">
    <name type="scientific">Pradoshia eiseniae</name>
    <dbReference type="NCBI Taxonomy" id="2064768"/>
    <lineage>
        <taxon>Bacteria</taxon>
        <taxon>Bacillati</taxon>
        <taxon>Bacillota</taxon>
        <taxon>Bacilli</taxon>
        <taxon>Bacillales</taxon>
        <taxon>Bacillaceae</taxon>
        <taxon>Pradoshia</taxon>
    </lineage>
</organism>
<dbReference type="CDD" id="cd18032">
    <property type="entry name" value="DEXHc_RE_I_III_res"/>
    <property type="match status" value="1"/>
</dbReference>
<dbReference type="InterPro" id="IPR025285">
    <property type="entry name" value="DUF4145"/>
</dbReference>
<dbReference type="GO" id="GO:0003677">
    <property type="term" value="F:DNA binding"/>
    <property type="evidence" value="ECO:0007669"/>
    <property type="project" value="UniProtKB-KW"/>
</dbReference>
<dbReference type="InterPro" id="IPR007409">
    <property type="entry name" value="Restrct_endonuc_type1_HsdR_N"/>
</dbReference>
<dbReference type="SMART" id="SM00487">
    <property type="entry name" value="DEXDc"/>
    <property type="match status" value="1"/>
</dbReference>
<dbReference type="Proteomes" id="UP000239663">
    <property type="component" value="Unassembled WGS sequence"/>
</dbReference>
<sequence length="1113" mass="129562">MMSNFGFLQNKKLFNSFSKACNEAEKAIQISPATCAILSRRALELAVKWVYQFDNDVKIPYQDNLSSLIHDHHFLGILDEELLPMMKYIVKLGNAAVHTNVAITRDEAVLSLHNLHQFISWIDYCYADDYTASEFNESFLYTAEYKRERPEELHNLYEELSKKDKSLEDLRNQNEELRNQLTANRQIQQKSTQFQVDDITEFETRKRYIDLDLKLAGWEFGKNVLVEYPLKGMPNSSGEGAADYVLLGTNGKVLAVVEAKRTSRDAKVGRQQAKLYANCIEQAQRLRPVIFYTNGFETYIWHDDYAARRTSGFYTQDELQLIIDRRTLKKPLINVEINEDISGRYYQKEAILAVCDSFSINRRKALLVMATGSGKTRTAISLVDVLTNHHWIKNVLFLADRTSLVKQAFRNFNTLLPNLSLCNLLENKSNPEEARMVFSTYPTMMNAIDEVKRKDGNRLFTVGHFDLIIIDESHRSIYKKYQSIFNYFDGMLVGLTATPKDELDKNTYTIFDLENNVPTFAYEFSKAVEDKYLVDYRTRETTLKILDDGIHYDDLSEEEKEEFDDVFEDEPNVKDIDSSAINQFVFNKNTIDLVLQDVMEHGIKVEGGDKLGKTIIFAKNHDHAEAIKERFDLKFPEYGGEFAEVIDYSIEHYQTRIDDFSDKNKMPQIAISVDMLDTGIDVPEVVNLVFFKKVRSKTKFWQMIGRGTRLCKDLFGPGVDKEYFLIFDYLRNFEYFRANEKGEEAKITQTLTEKLFNSKVDIVRELQDLQYQVEPYSNYRAQLLKEILADIRALNEENFRVRQYLQYVHKYQNEDNWQALSIVKTNEVKEYVSPLITPFDDDELAKRFDLLMLTIELASLQSNNATKPIRRVVDTADALSKLGTIPQVMAQKEIIDEVRTNEFWQEASIADLEKVREALRDLIRYIERSKQKIYYTDFKDEVIDVTENESILNVNDLQSYRKKVEHYLKEHQHEDTLAIYKLRNNKHLTKQDVEYLEHILWTELGSREQYEKDFGDTPITKLVRKIVGLDRQAAVEAFSKFLSEENLNLQQTKFVELIIDYVVKNGMLERQALQQDPFTTLGGITVVFKDQLPKAKGILDIIDMINRNAEEIS</sequence>
<dbReference type="GO" id="GO:0004386">
    <property type="term" value="F:helicase activity"/>
    <property type="evidence" value="ECO:0007669"/>
    <property type="project" value="UniProtKB-KW"/>
</dbReference>
<keyword evidence="4" id="KW-0347">Helicase</keyword>
<dbReference type="Pfam" id="PF00271">
    <property type="entry name" value="Helicase_C"/>
    <property type="match status" value="1"/>
</dbReference>
<dbReference type="Pfam" id="PF08463">
    <property type="entry name" value="EcoEI_R_C"/>
    <property type="match status" value="1"/>
</dbReference>
<dbReference type="InterPro" id="IPR014001">
    <property type="entry name" value="Helicase_ATP-bd"/>
</dbReference>
<evidence type="ECO:0000259" key="3">
    <source>
        <dbReference type="PROSITE" id="PS51194"/>
    </source>
</evidence>
<dbReference type="GO" id="GO:0009035">
    <property type="term" value="F:type I site-specific deoxyribonuclease activity"/>
    <property type="evidence" value="ECO:0007669"/>
    <property type="project" value="UniProtKB-EC"/>
</dbReference>
<keyword evidence="4" id="KW-0378">Hydrolase</keyword>
<dbReference type="EMBL" id="PKOZ01000010">
    <property type="protein sequence ID" value="PQD94385.1"/>
    <property type="molecule type" value="Genomic_DNA"/>
</dbReference>
<keyword evidence="1" id="KW-0175">Coiled coil</keyword>
<dbReference type="InterPro" id="IPR001650">
    <property type="entry name" value="Helicase_C-like"/>
</dbReference>
<keyword evidence="4" id="KW-0547">Nucleotide-binding</keyword>
<dbReference type="CDD" id="cd18799">
    <property type="entry name" value="SF2_C_EcoAI-like"/>
    <property type="match status" value="1"/>
</dbReference>
<evidence type="ECO:0000256" key="1">
    <source>
        <dbReference type="SAM" id="Coils"/>
    </source>
</evidence>
<dbReference type="GO" id="GO:0005829">
    <property type="term" value="C:cytosol"/>
    <property type="evidence" value="ECO:0007669"/>
    <property type="project" value="TreeGrafter"/>
</dbReference>
<accession>A0A2S7MXB2</accession>
<dbReference type="InterPro" id="IPR013670">
    <property type="entry name" value="EcoEI_R_C_dom"/>
</dbReference>
<proteinExistence type="predicted"/>
<dbReference type="Pfam" id="PF13643">
    <property type="entry name" value="DUF4145"/>
    <property type="match status" value="1"/>
</dbReference>
<dbReference type="PANTHER" id="PTHR47396">
    <property type="entry name" value="TYPE I RESTRICTION ENZYME ECOKI R PROTEIN"/>
    <property type="match status" value="1"/>
</dbReference>
<dbReference type="OrthoDB" id="9802848at2"/>
<name>A0A2S7MXB2_9BACI</name>
<comment type="caution">
    <text evidence="4">The sequence shown here is derived from an EMBL/GenBank/DDBJ whole genome shotgun (WGS) entry which is preliminary data.</text>
</comment>
<feature type="domain" description="Helicase C-terminal" evidence="3">
    <location>
        <begin position="597"/>
        <end position="770"/>
    </location>
</feature>
<dbReference type="InterPro" id="IPR050742">
    <property type="entry name" value="Helicase_Restrict-Modif_Enz"/>
</dbReference>
<dbReference type="PROSITE" id="PS51194">
    <property type="entry name" value="HELICASE_CTER"/>
    <property type="match status" value="1"/>
</dbReference>
<dbReference type="SUPFAM" id="SSF52540">
    <property type="entry name" value="P-loop containing nucleoside triphosphate hydrolases"/>
    <property type="match status" value="2"/>
</dbReference>
<dbReference type="Pfam" id="PF04851">
    <property type="entry name" value="ResIII"/>
    <property type="match status" value="1"/>
</dbReference>
<dbReference type="GO" id="GO:0005524">
    <property type="term" value="F:ATP binding"/>
    <property type="evidence" value="ECO:0007669"/>
    <property type="project" value="UniProtKB-KW"/>
</dbReference>
<keyword evidence="5" id="KW-1185">Reference proteome</keyword>
<dbReference type="Gene3D" id="3.40.50.300">
    <property type="entry name" value="P-loop containing nucleotide triphosphate hydrolases"/>
    <property type="match status" value="2"/>
</dbReference>
<dbReference type="GO" id="GO:0009307">
    <property type="term" value="P:DNA restriction-modification system"/>
    <property type="evidence" value="ECO:0007669"/>
    <property type="project" value="UniProtKB-KW"/>
</dbReference>
<dbReference type="InterPro" id="IPR027417">
    <property type="entry name" value="P-loop_NTPase"/>
</dbReference>
<dbReference type="Pfam" id="PF04313">
    <property type="entry name" value="HSDR_N"/>
    <property type="match status" value="1"/>
</dbReference>
<dbReference type="InterPro" id="IPR006935">
    <property type="entry name" value="Helicase/UvrB_N"/>
</dbReference>
<keyword evidence="4" id="KW-0067">ATP-binding</keyword>